<protein>
    <submittedName>
        <fullName evidence="4">CBS domain-containing protein</fullName>
    </submittedName>
</protein>
<keyword evidence="1" id="KW-0129">CBS domain</keyword>
<dbReference type="SUPFAM" id="SSF54631">
    <property type="entry name" value="CBS-domain pair"/>
    <property type="match status" value="1"/>
</dbReference>
<feature type="compositionally biased region" description="Acidic residues" evidence="2">
    <location>
        <begin position="280"/>
        <end position="291"/>
    </location>
</feature>
<organism evidence="4 5">
    <name type="scientific">Streptomyces carpaticus</name>
    <dbReference type="NCBI Taxonomy" id="285558"/>
    <lineage>
        <taxon>Bacteria</taxon>
        <taxon>Bacillati</taxon>
        <taxon>Actinomycetota</taxon>
        <taxon>Actinomycetes</taxon>
        <taxon>Kitasatosporales</taxon>
        <taxon>Streptomycetaceae</taxon>
        <taxon>Streptomyces</taxon>
    </lineage>
</organism>
<name>A0ABV4ZN41_9ACTN</name>
<dbReference type="InterPro" id="IPR046342">
    <property type="entry name" value="CBS_dom_sf"/>
</dbReference>
<proteinExistence type="predicted"/>
<evidence type="ECO:0000313" key="4">
    <source>
        <dbReference type="EMBL" id="MFB4195357.1"/>
    </source>
</evidence>
<accession>A0ABV4ZN41</accession>
<evidence type="ECO:0000259" key="3">
    <source>
        <dbReference type="PROSITE" id="PS51371"/>
    </source>
</evidence>
<dbReference type="EMBL" id="JBHGBT010000010">
    <property type="protein sequence ID" value="MFB4195357.1"/>
    <property type="molecule type" value="Genomic_DNA"/>
</dbReference>
<evidence type="ECO:0000256" key="1">
    <source>
        <dbReference type="PROSITE-ProRule" id="PRU00703"/>
    </source>
</evidence>
<dbReference type="InterPro" id="IPR000644">
    <property type="entry name" value="CBS_dom"/>
</dbReference>
<gene>
    <name evidence="4" type="ORF">ACE11A_13445</name>
</gene>
<dbReference type="RefSeq" id="WP_375063256.1">
    <property type="nucleotide sequence ID" value="NZ_JBHGBT010000010.1"/>
</dbReference>
<reference evidence="4 5" key="1">
    <citation type="submission" date="2024-09" db="EMBL/GenBank/DDBJ databases">
        <title>Draft genome sequence of multifaceted antimicrobials producing Streptomyces sp. strain FH1.</title>
        <authorList>
            <person name="Hassan F."/>
            <person name="Ali H."/>
            <person name="Hassan N."/>
            <person name="Nawaz A."/>
        </authorList>
    </citation>
    <scope>NUCLEOTIDE SEQUENCE [LARGE SCALE GENOMIC DNA]</scope>
    <source>
        <strain evidence="4 5">FH1</strain>
    </source>
</reference>
<evidence type="ECO:0000256" key="2">
    <source>
        <dbReference type="SAM" id="MobiDB-lite"/>
    </source>
</evidence>
<evidence type="ECO:0000313" key="5">
    <source>
        <dbReference type="Proteomes" id="UP001577267"/>
    </source>
</evidence>
<feature type="domain" description="CBS" evidence="3">
    <location>
        <begin position="308"/>
        <end position="365"/>
    </location>
</feature>
<keyword evidence="5" id="KW-1185">Reference proteome</keyword>
<sequence length="554" mass="60860">MQRAWMVRAGRDGEWEQDALRDGMVVAAWPGHLGDLGLYRNRDALHQAVADAYPRTDVVRTRNWTGQLWKLADEMSEGDWVVLPLKSTKQVAIGRVTGPYAFRKEEPEGLQHTRPVEWLRTDLPREDIKPDLRNMLGSLLTICELSRFDAVGRLGRLATDGVDPGTDKPEELRGIDTVADLAKEVEAKGPVPMTIRDLLALWDAGSRNSAVVDRMRADLAGYGLSTAPPFTDGSIDTPIRVLSIGAAPETDATGGETAFHLITGGGEPAAGNTSETTDGAPEETEEIEDTDTATAPEIGLRISHLLSAEHELLSIALDGDVITAQTTMLDSGYDQLAVVDDNGSLVGSISWRSIGRARISYDQPTVADALEDGDRRAGRKDELLGWIDDIVKTGYVFVVNADGTPAGIVTAADVSERFGEDLRPTVVLEEIERRLRRALTVFSAEDLYHYAKQYKRSTIADKKRRGQLRPLSPDDLVFGEYYNLLENDEAWERLGWRISQQILLARLDEVRKIRNSVAHYHPDPLSAKQIKSLDGLRSMLRAAHSDARPGGGAG</sequence>
<dbReference type="Proteomes" id="UP001577267">
    <property type="component" value="Unassembled WGS sequence"/>
</dbReference>
<comment type="caution">
    <text evidence="4">The sequence shown here is derived from an EMBL/GenBank/DDBJ whole genome shotgun (WGS) entry which is preliminary data.</text>
</comment>
<dbReference type="Gene3D" id="3.10.580.10">
    <property type="entry name" value="CBS-domain"/>
    <property type="match status" value="1"/>
</dbReference>
<dbReference type="PROSITE" id="PS51371">
    <property type="entry name" value="CBS"/>
    <property type="match status" value="1"/>
</dbReference>
<dbReference type="Pfam" id="PF00571">
    <property type="entry name" value="CBS"/>
    <property type="match status" value="1"/>
</dbReference>
<feature type="region of interest" description="Disordered" evidence="2">
    <location>
        <begin position="264"/>
        <end position="292"/>
    </location>
</feature>